<feature type="signal peptide" evidence="4">
    <location>
        <begin position="1"/>
        <end position="18"/>
    </location>
</feature>
<keyword evidence="3" id="KW-0964">Secreted</keyword>
<evidence type="ECO:0000256" key="4">
    <source>
        <dbReference type="SAM" id="SignalP"/>
    </source>
</evidence>
<protein>
    <submittedName>
        <fullName evidence="5">Cerato-platanin</fullName>
    </submittedName>
</protein>
<evidence type="ECO:0000313" key="5">
    <source>
        <dbReference type="EMBL" id="KAK3326229.1"/>
    </source>
</evidence>
<comment type="subcellular location">
    <subcellularLocation>
        <location evidence="1">Secreted</location>
    </subcellularLocation>
</comment>
<dbReference type="Pfam" id="PF07249">
    <property type="entry name" value="Cerato-platanin"/>
    <property type="match status" value="1"/>
</dbReference>
<keyword evidence="6" id="KW-1185">Reference proteome</keyword>
<name>A0AAE0IJQ5_9PEZI</name>
<evidence type="ECO:0000313" key="6">
    <source>
        <dbReference type="Proteomes" id="UP001283341"/>
    </source>
</evidence>
<organism evidence="5 6">
    <name type="scientific">Apodospora peruviana</name>
    <dbReference type="NCBI Taxonomy" id="516989"/>
    <lineage>
        <taxon>Eukaryota</taxon>
        <taxon>Fungi</taxon>
        <taxon>Dikarya</taxon>
        <taxon>Ascomycota</taxon>
        <taxon>Pezizomycotina</taxon>
        <taxon>Sordariomycetes</taxon>
        <taxon>Sordariomycetidae</taxon>
        <taxon>Sordariales</taxon>
        <taxon>Lasiosphaeriaceae</taxon>
        <taxon>Apodospora</taxon>
    </lineage>
</organism>
<feature type="chain" id="PRO_5042211465" evidence="4">
    <location>
        <begin position="19"/>
        <end position="139"/>
    </location>
</feature>
<comment type="caution">
    <text evidence="5">The sequence shown here is derived from an EMBL/GenBank/DDBJ whole genome shotgun (WGS) entry which is preliminary data.</text>
</comment>
<evidence type="ECO:0000256" key="3">
    <source>
        <dbReference type="ARBA" id="ARBA00022525"/>
    </source>
</evidence>
<keyword evidence="4" id="KW-0732">Signal</keyword>
<comment type="similarity">
    <text evidence="2">Belongs to the cerato-platanin family.</text>
</comment>
<proteinExistence type="inferred from homology"/>
<dbReference type="EMBL" id="JAUEDM010000002">
    <property type="protein sequence ID" value="KAK3326229.1"/>
    <property type="molecule type" value="Genomic_DNA"/>
</dbReference>
<reference evidence="5" key="2">
    <citation type="submission" date="2023-06" db="EMBL/GenBank/DDBJ databases">
        <authorList>
            <consortium name="Lawrence Berkeley National Laboratory"/>
            <person name="Haridas S."/>
            <person name="Hensen N."/>
            <person name="Bonometti L."/>
            <person name="Westerberg I."/>
            <person name="Brannstrom I.O."/>
            <person name="Guillou S."/>
            <person name="Cros-Aarteil S."/>
            <person name="Calhoun S."/>
            <person name="Kuo A."/>
            <person name="Mondo S."/>
            <person name="Pangilinan J."/>
            <person name="Riley R."/>
            <person name="Labutti K."/>
            <person name="Andreopoulos B."/>
            <person name="Lipzen A."/>
            <person name="Chen C."/>
            <person name="Yanf M."/>
            <person name="Daum C."/>
            <person name="Ng V."/>
            <person name="Clum A."/>
            <person name="Steindorff A."/>
            <person name="Ohm R."/>
            <person name="Martin F."/>
            <person name="Silar P."/>
            <person name="Natvig D."/>
            <person name="Lalanne C."/>
            <person name="Gautier V."/>
            <person name="Ament-Velasquez S.L."/>
            <person name="Kruys A."/>
            <person name="Hutchinson M.I."/>
            <person name="Powell A.J."/>
            <person name="Barry K."/>
            <person name="Miller A.N."/>
            <person name="Grigoriev I.V."/>
            <person name="Debuchy R."/>
            <person name="Gladieux P."/>
            <person name="Thoren M.H."/>
            <person name="Johannesson H."/>
        </authorList>
    </citation>
    <scope>NUCLEOTIDE SEQUENCE</scope>
    <source>
        <strain evidence="5">CBS 118394</strain>
    </source>
</reference>
<sequence length="139" mass="15176">MQFSKTLSVFSFISTALATTVSYDIQYNNSTGSLAVTACSDGPNGLMTRFKWKTYSDVPNFPYIGGVEAIEGWNSKNCSTCWAVTYGDRTIYILGIDHTARGLNINFEAMNDLTKDNALILGRIEANAQPAPGLHYCGL</sequence>
<gene>
    <name evidence="5" type="ORF">B0H66DRAFT_151813</name>
</gene>
<dbReference type="Gene3D" id="2.40.40.10">
    <property type="entry name" value="RlpA-like domain"/>
    <property type="match status" value="1"/>
</dbReference>
<dbReference type="GO" id="GO:0005576">
    <property type="term" value="C:extracellular region"/>
    <property type="evidence" value="ECO:0007669"/>
    <property type="project" value="UniProtKB-SubCell"/>
</dbReference>
<evidence type="ECO:0000256" key="1">
    <source>
        <dbReference type="ARBA" id="ARBA00004613"/>
    </source>
</evidence>
<dbReference type="AlphaFoldDB" id="A0AAE0IJQ5"/>
<dbReference type="InterPro" id="IPR036908">
    <property type="entry name" value="RlpA-like_sf"/>
</dbReference>
<reference evidence="5" key="1">
    <citation type="journal article" date="2023" name="Mol. Phylogenet. Evol.">
        <title>Genome-scale phylogeny and comparative genomics of the fungal order Sordariales.</title>
        <authorList>
            <person name="Hensen N."/>
            <person name="Bonometti L."/>
            <person name="Westerberg I."/>
            <person name="Brannstrom I.O."/>
            <person name="Guillou S."/>
            <person name="Cros-Aarteil S."/>
            <person name="Calhoun S."/>
            <person name="Haridas S."/>
            <person name="Kuo A."/>
            <person name="Mondo S."/>
            <person name="Pangilinan J."/>
            <person name="Riley R."/>
            <person name="LaButti K."/>
            <person name="Andreopoulos B."/>
            <person name="Lipzen A."/>
            <person name="Chen C."/>
            <person name="Yan M."/>
            <person name="Daum C."/>
            <person name="Ng V."/>
            <person name="Clum A."/>
            <person name="Steindorff A."/>
            <person name="Ohm R.A."/>
            <person name="Martin F."/>
            <person name="Silar P."/>
            <person name="Natvig D.O."/>
            <person name="Lalanne C."/>
            <person name="Gautier V."/>
            <person name="Ament-Velasquez S.L."/>
            <person name="Kruys A."/>
            <person name="Hutchinson M.I."/>
            <person name="Powell A.J."/>
            <person name="Barry K."/>
            <person name="Miller A.N."/>
            <person name="Grigoriev I.V."/>
            <person name="Debuchy R."/>
            <person name="Gladieux P."/>
            <person name="Hiltunen Thoren M."/>
            <person name="Johannesson H."/>
        </authorList>
    </citation>
    <scope>NUCLEOTIDE SEQUENCE</scope>
    <source>
        <strain evidence="5">CBS 118394</strain>
    </source>
</reference>
<dbReference type="Proteomes" id="UP001283341">
    <property type="component" value="Unassembled WGS sequence"/>
</dbReference>
<accession>A0AAE0IJQ5</accession>
<evidence type="ECO:0000256" key="2">
    <source>
        <dbReference type="ARBA" id="ARBA00010421"/>
    </source>
</evidence>
<dbReference type="InterPro" id="IPR010829">
    <property type="entry name" value="Cerato-platanin"/>
</dbReference>
<dbReference type="CDD" id="cd22778">
    <property type="entry name" value="DPBB_CEPL-like"/>
    <property type="match status" value="1"/>
</dbReference>